<dbReference type="PANTHER" id="PTHR19957:SF307">
    <property type="entry name" value="PROTEIN SSO1-RELATED"/>
    <property type="match status" value="1"/>
</dbReference>
<dbReference type="GO" id="GO:0048278">
    <property type="term" value="P:vesicle docking"/>
    <property type="evidence" value="ECO:0007669"/>
    <property type="project" value="TreeGrafter"/>
</dbReference>
<evidence type="ECO:0000256" key="4">
    <source>
        <dbReference type="ARBA" id="ARBA00022989"/>
    </source>
</evidence>
<keyword evidence="3 8" id="KW-0812">Transmembrane</keyword>
<dbReference type="AlphaFoldDB" id="A0A9P3HGR3"/>
<keyword evidence="4 8" id="KW-1133">Transmembrane helix</keyword>
<dbReference type="Gene3D" id="1.20.58.70">
    <property type="match status" value="1"/>
</dbReference>
<accession>A0A9P3HGR3</accession>
<dbReference type="GO" id="GO:0005886">
    <property type="term" value="C:plasma membrane"/>
    <property type="evidence" value="ECO:0007669"/>
    <property type="project" value="TreeGrafter"/>
</dbReference>
<keyword evidence="6 8" id="KW-0472">Membrane</keyword>
<comment type="caution">
    <text evidence="10">The sequence shown here is derived from an EMBL/GenBank/DDBJ whole genome shotgun (WGS) entry which is preliminary data.</text>
</comment>
<evidence type="ECO:0000313" key="11">
    <source>
        <dbReference type="Proteomes" id="UP000827284"/>
    </source>
</evidence>
<dbReference type="PROSITE" id="PS50192">
    <property type="entry name" value="T_SNARE"/>
    <property type="match status" value="1"/>
</dbReference>
<evidence type="ECO:0000256" key="6">
    <source>
        <dbReference type="ARBA" id="ARBA00023136"/>
    </source>
</evidence>
<dbReference type="EMBL" id="BQFW01000011">
    <property type="protein sequence ID" value="GJJ76007.1"/>
    <property type="molecule type" value="Genomic_DNA"/>
</dbReference>
<dbReference type="FunFam" id="1.20.58.70:FF:000008">
    <property type="entry name" value="Syntaxin family protein"/>
    <property type="match status" value="1"/>
</dbReference>
<comment type="subcellular location">
    <subcellularLocation>
        <location evidence="1">Membrane</location>
        <topology evidence="1">Single-pass type IV membrane protein</topology>
    </subcellularLocation>
</comment>
<feature type="compositionally biased region" description="Basic and acidic residues" evidence="7">
    <location>
        <begin position="35"/>
        <end position="46"/>
    </location>
</feature>
<dbReference type="InterPro" id="IPR000727">
    <property type="entry name" value="T_SNARE_dom"/>
</dbReference>
<dbReference type="InterPro" id="IPR045242">
    <property type="entry name" value="Syntaxin"/>
</dbReference>
<feature type="transmembrane region" description="Helical" evidence="8">
    <location>
        <begin position="365"/>
        <end position="383"/>
    </location>
</feature>
<reference evidence="10" key="2">
    <citation type="journal article" date="2022" name="Microbiol. Resour. Announc.">
        <title>Whole-Genome Sequence of Entomortierella parvispora E1425, a Mucoromycotan Fungus Associated with Burkholderiaceae-Related Endosymbiotic Bacteria.</title>
        <authorList>
            <person name="Herlambang A."/>
            <person name="Guo Y."/>
            <person name="Takashima Y."/>
            <person name="Narisawa K."/>
            <person name="Ohta H."/>
            <person name="Nishizawa T."/>
        </authorList>
    </citation>
    <scope>NUCLEOTIDE SEQUENCE</scope>
    <source>
        <strain evidence="10">E1425</strain>
    </source>
</reference>
<feature type="region of interest" description="Disordered" evidence="7">
    <location>
        <begin position="35"/>
        <end position="57"/>
    </location>
</feature>
<dbReference type="SUPFAM" id="SSF47661">
    <property type="entry name" value="t-snare proteins"/>
    <property type="match status" value="1"/>
</dbReference>
<evidence type="ECO:0000256" key="8">
    <source>
        <dbReference type="SAM" id="Phobius"/>
    </source>
</evidence>
<dbReference type="GO" id="GO:0006906">
    <property type="term" value="P:vesicle fusion"/>
    <property type="evidence" value="ECO:0007669"/>
    <property type="project" value="TreeGrafter"/>
</dbReference>
<evidence type="ECO:0000313" key="10">
    <source>
        <dbReference type="EMBL" id="GJJ76007.1"/>
    </source>
</evidence>
<name>A0A9P3HGR3_9FUNG</name>
<comment type="similarity">
    <text evidence="2">Belongs to the syntaxin family.</text>
</comment>
<organism evidence="10 11">
    <name type="scientific">Entomortierella parvispora</name>
    <dbReference type="NCBI Taxonomy" id="205924"/>
    <lineage>
        <taxon>Eukaryota</taxon>
        <taxon>Fungi</taxon>
        <taxon>Fungi incertae sedis</taxon>
        <taxon>Mucoromycota</taxon>
        <taxon>Mortierellomycotina</taxon>
        <taxon>Mortierellomycetes</taxon>
        <taxon>Mortierellales</taxon>
        <taxon>Mortierellaceae</taxon>
        <taxon>Entomortierella</taxon>
    </lineage>
</organism>
<dbReference type="SMART" id="SM00397">
    <property type="entry name" value="t_SNARE"/>
    <property type="match status" value="1"/>
</dbReference>
<dbReference type="GO" id="GO:0031201">
    <property type="term" value="C:SNARE complex"/>
    <property type="evidence" value="ECO:0007669"/>
    <property type="project" value="TreeGrafter"/>
</dbReference>
<dbReference type="CDD" id="cd15849">
    <property type="entry name" value="SNARE_Sso1"/>
    <property type="match status" value="1"/>
</dbReference>
<dbReference type="GO" id="GO:0006887">
    <property type="term" value="P:exocytosis"/>
    <property type="evidence" value="ECO:0007669"/>
    <property type="project" value="TreeGrafter"/>
</dbReference>
<evidence type="ECO:0000256" key="2">
    <source>
        <dbReference type="ARBA" id="ARBA00009063"/>
    </source>
</evidence>
<dbReference type="OrthoDB" id="10255013at2759"/>
<reference evidence="10" key="1">
    <citation type="submission" date="2021-11" db="EMBL/GenBank/DDBJ databases">
        <authorList>
            <person name="Herlambang A."/>
            <person name="Guo Y."/>
            <person name="Takashima Y."/>
            <person name="Nishizawa T."/>
        </authorList>
    </citation>
    <scope>NUCLEOTIDE SEQUENCE</scope>
    <source>
        <strain evidence="10">E1425</strain>
    </source>
</reference>
<feature type="domain" description="T-SNARE coiled-coil homology" evidence="9">
    <location>
        <begin position="291"/>
        <end position="353"/>
    </location>
</feature>
<dbReference type="GO" id="GO:0006886">
    <property type="term" value="P:intracellular protein transport"/>
    <property type="evidence" value="ECO:0007669"/>
    <property type="project" value="TreeGrafter"/>
</dbReference>
<evidence type="ECO:0000259" key="9">
    <source>
        <dbReference type="PROSITE" id="PS50192"/>
    </source>
</evidence>
<dbReference type="Proteomes" id="UP000827284">
    <property type="component" value="Unassembled WGS sequence"/>
</dbReference>
<evidence type="ECO:0000256" key="3">
    <source>
        <dbReference type="ARBA" id="ARBA00022692"/>
    </source>
</evidence>
<dbReference type="GO" id="GO:0012505">
    <property type="term" value="C:endomembrane system"/>
    <property type="evidence" value="ECO:0007669"/>
    <property type="project" value="TreeGrafter"/>
</dbReference>
<dbReference type="CDD" id="cd00179">
    <property type="entry name" value="SynN"/>
    <property type="match status" value="1"/>
</dbReference>
<dbReference type="Pfam" id="PF05739">
    <property type="entry name" value="SNARE"/>
    <property type="match status" value="1"/>
</dbReference>
<dbReference type="GO" id="GO:0000149">
    <property type="term" value="F:SNARE binding"/>
    <property type="evidence" value="ECO:0007669"/>
    <property type="project" value="TreeGrafter"/>
</dbReference>
<protein>
    <submittedName>
        <fullName evidence="10">Syntaxin 1B/2/3</fullName>
    </submittedName>
</protein>
<evidence type="ECO:0000256" key="5">
    <source>
        <dbReference type="ARBA" id="ARBA00023054"/>
    </source>
</evidence>
<evidence type="ECO:0000256" key="1">
    <source>
        <dbReference type="ARBA" id="ARBA00004211"/>
    </source>
</evidence>
<dbReference type="SMART" id="SM00503">
    <property type="entry name" value="SynN"/>
    <property type="match status" value="1"/>
</dbReference>
<proteinExistence type="inferred from homology"/>
<sequence>MSGRDRLADFQASILKSSSSIGLPSWTELKIVHEESDKTRHSRDSHTSATLLPSPWGEPSPWVLRQQQYQYQYQQPQQQQYQQQYQQPQQQQYQQFAQQTQYDQNGQGQFPPPTRIEMGTVSASSSDINSFFTEVTSIQDDIARVQQNITRIEELHNISLNNVSTEEQTAQVARQLEGVTADTTQLSNRIKKRIKDIELANLRSRNSPDIQIRNTQAASLKERFLQTLRHYQQTESQARQQYRGRMARQYKIVRPEATEEEVQQALESDNQQIFAQSVLQSTRYGDANRALREVQSRHDDIKKIEKTILELHQLFTDMETLVTDQGVVMNTIEENTQQTDTQLESGNKEVDTAISNARGARRKKWICFIISIIVIIIIVLIVLKTTNII</sequence>
<gene>
    <name evidence="10" type="ORF">EMPS_08365</name>
</gene>
<keyword evidence="5" id="KW-0175">Coiled coil</keyword>
<dbReference type="InterPro" id="IPR006011">
    <property type="entry name" value="Syntaxin_N"/>
</dbReference>
<dbReference type="InterPro" id="IPR010989">
    <property type="entry name" value="SNARE"/>
</dbReference>
<keyword evidence="11" id="KW-1185">Reference proteome</keyword>
<dbReference type="PANTHER" id="PTHR19957">
    <property type="entry name" value="SYNTAXIN"/>
    <property type="match status" value="1"/>
</dbReference>
<evidence type="ECO:0000256" key="7">
    <source>
        <dbReference type="SAM" id="MobiDB-lite"/>
    </source>
</evidence>
<dbReference type="GO" id="GO:0005484">
    <property type="term" value="F:SNAP receptor activity"/>
    <property type="evidence" value="ECO:0007669"/>
    <property type="project" value="TreeGrafter"/>
</dbReference>
<dbReference type="Pfam" id="PF00804">
    <property type="entry name" value="Syntaxin"/>
    <property type="match status" value="1"/>
</dbReference>